<feature type="transmembrane region" description="Helical" evidence="7">
    <location>
        <begin position="17"/>
        <end position="37"/>
    </location>
</feature>
<feature type="transmembrane region" description="Helical" evidence="7">
    <location>
        <begin position="238"/>
        <end position="256"/>
    </location>
</feature>
<keyword evidence="3" id="KW-1003">Cell membrane</keyword>
<evidence type="ECO:0000256" key="7">
    <source>
        <dbReference type="SAM" id="Phobius"/>
    </source>
</evidence>
<dbReference type="AlphaFoldDB" id="K1JS07"/>
<evidence type="ECO:0000256" key="3">
    <source>
        <dbReference type="ARBA" id="ARBA00022475"/>
    </source>
</evidence>
<dbReference type="Pfam" id="PF03773">
    <property type="entry name" value="ArsP_1"/>
    <property type="match status" value="1"/>
</dbReference>
<protein>
    <recommendedName>
        <fullName evidence="10">Permease</fullName>
    </recommendedName>
</protein>
<proteinExistence type="inferred from homology"/>
<dbReference type="HOGENOM" id="CLU_059148_0_0_4"/>
<evidence type="ECO:0000313" key="8">
    <source>
        <dbReference type="EMBL" id="EKB30477.1"/>
    </source>
</evidence>
<feature type="transmembrane region" description="Helical" evidence="7">
    <location>
        <begin position="276"/>
        <end position="294"/>
    </location>
</feature>
<feature type="transmembrane region" description="Helical" evidence="7">
    <location>
        <begin position="169"/>
        <end position="189"/>
    </location>
</feature>
<dbReference type="OrthoDB" id="9777774at2"/>
<accession>K1JS07</accession>
<sequence length="360" mass="38777">MTSIIFREGDKPHAQKLRYGAAAAAVLLSWFALYRWAEPASSLIVFELLGLSPASRTGAALQFFLYDSTKILLLLVLMIYLISLLRAGLNPDRVRAILAGRSRLPGYGLGALFGAITPFCSCSSVPLFIGFTAGGIPFGITMAFLITSPVINEVAVVLLWELLGWKLTLLYVATGLLIGILGGLFVDAIHAGRWLQPFLLQSFDADASGQAVHGNPSLGLQARHAFALSETRDILRRVAKWVFIGVGAAAFIHGWVPEGWLLEHFSSDRLWSVPAAVLVGLPLYTNVTGIVPVMENLLLKGLPLGTTLAFCISGVAASLPELIMLRQVMTDRLIAVFLGFLLVAITAAGWLLNLLAPMLK</sequence>
<evidence type="ECO:0000256" key="1">
    <source>
        <dbReference type="ARBA" id="ARBA00004651"/>
    </source>
</evidence>
<comment type="similarity">
    <text evidence="2">Belongs to the UPF0718 family.</text>
</comment>
<feature type="transmembrane region" description="Helical" evidence="7">
    <location>
        <begin position="109"/>
        <end position="131"/>
    </location>
</feature>
<dbReference type="RefSeq" id="WP_005436422.1">
    <property type="nucleotide sequence ID" value="NZ_JH815519.1"/>
</dbReference>
<evidence type="ECO:0000256" key="2">
    <source>
        <dbReference type="ARBA" id="ARBA00006386"/>
    </source>
</evidence>
<evidence type="ECO:0008006" key="10">
    <source>
        <dbReference type="Google" id="ProtNLM"/>
    </source>
</evidence>
<dbReference type="STRING" id="742823.HMPREF9465_01891"/>
<dbReference type="eggNOG" id="COG0701">
    <property type="taxonomic scope" value="Bacteria"/>
</dbReference>
<keyword evidence="9" id="KW-1185">Reference proteome</keyword>
<dbReference type="GO" id="GO:0005886">
    <property type="term" value="C:plasma membrane"/>
    <property type="evidence" value="ECO:0007669"/>
    <property type="project" value="UniProtKB-SubCell"/>
</dbReference>
<dbReference type="Proteomes" id="UP000005835">
    <property type="component" value="Unassembled WGS sequence"/>
</dbReference>
<feature type="transmembrane region" description="Helical" evidence="7">
    <location>
        <begin position="301"/>
        <end position="320"/>
    </location>
</feature>
<dbReference type="InterPro" id="IPR005524">
    <property type="entry name" value="DUF318"/>
</dbReference>
<dbReference type="PATRIC" id="fig|742823.3.peg.1884"/>
<keyword evidence="6 7" id="KW-0472">Membrane</keyword>
<evidence type="ECO:0000256" key="6">
    <source>
        <dbReference type="ARBA" id="ARBA00023136"/>
    </source>
</evidence>
<gene>
    <name evidence="8" type="ORF">HMPREF9465_01891</name>
</gene>
<keyword evidence="5 7" id="KW-1133">Transmembrane helix</keyword>
<comment type="caution">
    <text evidence="8">The sequence shown here is derived from an EMBL/GenBank/DDBJ whole genome shotgun (WGS) entry which is preliminary data.</text>
</comment>
<comment type="subcellular location">
    <subcellularLocation>
        <location evidence="1">Cell membrane</location>
        <topology evidence="1">Multi-pass membrane protein</topology>
    </subcellularLocation>
</comment>
<evidence type="ECO:0000313" key="9">
    <source>
        <dbReference type="Proteomes" id="UP000005835"/>
    </source>
</evidence>
<dbReference type="InterPro" id="IPR053166">
    <property type="entry name" value="UPF0718_permease"/>
</dbReference>
<evidence type="ECO:0000256" key="5">
    <source>
        <dbReference type="ARBA" id="ARBA00022989"/>
    </source>
</evidence>
<organism evidence="8 9">
    <name type="scientific">Sutterella wadsworthensis 2_1_59BFAA</name>
    <dbReference type="NCBI Taxonomy" id="742823"/>
    <lineage>
        <taxon>Bacteria</taxon>
        <taxon>Pseudomonadati</taxon>
        <taxon>Pseudomonadota</taxon>
        <taxon>Betaproteobacteria</taxon>
        <taxon>Burkholderiales</taxon>
        <taxon>Sutterellaceae</taxon>
        <taxon>Sutterella</taxon>
    </lineage>
</organism>
<keyword evidence="4 7" id="KW-0812">Transmembrane</keyword>
<feature type="transmembrane region" description="Helical" evidence="7">
    <location>
        <begin position="143"/>
        <end position="163"/>
    </location>
</feature>
<dbReference type="EMBL" id="ADMG01000041">
    <property type="protein sequence ID" value="EKB30477.1"/>
    <property type="molecule type" value="Genomic_DNA"/>
</dbReference>
<name>K1JS07_9BURK</name>
<evidence type="ECO:0000256" key="4">
    <source>
        <dbReference type="ARBA" id="ARBA00022692"/>
    </source>
</evidence>
<reference evidence="8 9" key="1">
    <citation type="submission" date="2012-05" db="EMBL/GenBank/DDBJ databases">
        <title>The Genome Sequence of Sutterella wadsworthensis 2_1_59BFAA.</title>
        <authorList>
            <consortium name="The Broad Institute Genome Sequencing Platform"/>
            <person name="Earl A."/>
            <person name="Ward D."/>
            <person name="Feldgarden M."/>
            <person name="Gevers D."/>
            <person name="Daigneault M."/>
            <person name="Strauss J."/>
            <person name="Allen-Vercoe E."/>
            <person name="Walker B."/>
            <person name="Young S.K."/>
            <person name="Zeng Q."/>
            <person name="Gargeya S."/>
            <person name="Fitzgerald M."/>
            <person name="Haas B."/>
            <person name="Abouelleil A."/>
            <person name="Alvarado L."/>
            <person name="Arachchi H.M."/>
            <person name="Berlin A.M."/>
            <person name="Chapman S.B."/>
            <person name="Goldberg J."/>
            <person name="Griggs A."/>
            <person name="Gujja S."/>
            <person name="Hansen M."/>
            <person name="Howarth C."/>
            <person name="Imamovic A."/>
            <person name="Larimer J."/>
            <person name="McCowen C."/>
            <person name="Montmayeur A."/>
            <person name="Murphy C."/>
            <person name="Neiman D."/>
            <person name="Pearson M."/>
            <person name="Priest M."/>
            <person name="Roberts A."/>
            <person name="Saif S."/>
            <person name="Shea T."/>
            <person name="Sisk P."/>
            <person name="Sykes S."/>
            <person name="Wortman J."/>
            <person name="Nusbaum C."/>
            <person name="Birren B."/>
        </authorList>
    </citation>
    <scope>NUCLEOTIDE SEQUENCE [LARGE SCALE GENOMIC DNA]</scope>
    <source>
        <strain evidence="8 9">2_1_59BFAA</strain>
    </source>
</reference>
<dbReference type="PANTHER" id="PTHR42775:SF1">
    <property type="entry name" value="PERMEASE RV2963-RELATED"/>
    <property type="match status" value="1"/>
</dbReference>
<feature type="transmembrane region" description="Helical" evidence="7">
    <location>
        <begin position="71"/>
        <end position="89"/>
    </location>
</feature>
<dbReference type="PANTHER" id="PTHR42775">
    <property type="entry name" value="PERMEASE RV2963-RELATED"/>
    <property type="match status" value="1"/>
</dbReference>
<feature type="transmembrane region" description="Helical" evidence="7">
    <location>
        <begin position="332"/>
        <end position="356"/>
    </location>
</feature>